<dbReference type="InterPro" id="IPR029787">
    <property type="entry name" value="Nucleotide_cyclase"/>
</dbReference>
<dbReference type="SMART" id="SM01080">
    <property type="entry name" value="CHASE2"/>
    <property type="match status" value="1"/>
</dbReference>
<dbReference type="GO" id="GO:0035556">
    <property type="term" value="P:intracellular signal transduction"/>
    <property type="evidence" value="ECO:0007669"/>
    <property type="project" value="InterPro"/>
</dbReference>
<keyword evidence="1" id="KW-1133">Transmembrane helix</keyword>
<dbReference type="SUPFAM" id="SSF55073">
    <property type="entry name" value="Nucleotide cyclase"/>
    <property type="match status" value="1"/>
</dbReference>
<dbReference type="Pfam" id="PF05226">
    <property type="entry name" value="CHASE2"/>
    <property type="match status" value="1"/>
</dbReference>
<dbReference type="GO" id="GO:0006171">
    <property type="term" value="P:cAMP biosynthetic process"/>
    <property type="evidence" value="ECO:0007669"/>
    <property type="project" value="TreeGrafter"/>
</dbReference>
<name>A0A562SZ56_9HYPH</name>
<evidence type="ECO:0000313" key="3">
    <source>
        <dbReference type="EMBL" id="TWI86056.1"/>
    </source>
</evidence>
<organism evidence="3 4">
    <name type="scientific">Roseibium hamelinense</name>
    <dbReference type="NCBI Taxonomy" id="150831"/>
    <lineage>
        <taxon>Bacteria</taxon>
        <taxon>Pseudomonadati</taxon>
        <taxon>Pseudomonadota</taxon>
        <taxon>Alphaproteobacteria</taxon>
        <taxon>Hyphomicrobiales</taxon>
        <taxon>Stappiaceae</taxon>
        <taxon>Roseibium</taxon>
    </lineage>
</organism>
<dbReference type="PANTHER" id="PTHR43081">
    <property type="entry name" value="ADENYLATE CYCLASE, TERMINAL-DIFFERENTIATION SPECIFIC-RELATED"/>
    <property type="match status" value="1"/>
</dbReference>
<evidence type="ECO:0000256" key="1">
    <source>
        <dbReference type="SAM" id="Phobius"/>
    </source>
</evidence>
<dbReference type="RefSeq" id="WP_145344212.1">
    <property type="nucleotide sequence ID" value="NZ_SMLY01000083.1"/>
</dbReference>
<proteinExistence type="predicted"/>
<dbReference type="Gene3D" id="3.30.70.1230">
    <property type="entry name" value="Nucleotide cyclase"/>
    <property type="match status" value="1"/>
</dbReference>
<dbReference type="Pfam" id="PF00211">
    <property type="entry name" value="Guanylate_cyc"/>
    <property type="match status" value="1"/>
</dbReference>
<keyword evidence="4" id="KW-1185">Reference proteome</keyword>
<evidence type="ECO:0000259" key="2">
    <source>
        <dbReference type="PROSITE" id="PS50125"/>
    </source>
</evidence>
<dbReference type="PROSITE" id="PS50125">
    <property type="entry name" value="GUANYLATE_CYCLASE_2"/>
    <property type="match status" value="1"/>
</dbReference>
<protein>
    <submittedName>
        <fullName evidence="3">Adenylate cyclase</fullName>
    </submittedName>
</protein>
<dbReference type="SMART" id="SM00044">
    <property type="entry name" value="CYCc"/>
    <property type="match status" value="1"/>
</dbReference>
<keyword evidence="1" id="KW-0812">Transmembrane</keyword>
<dbReference type="GO" id="GO:0004016">
    <property type="term" value="F:adenylate cyclase activity"/>
    <property type="evidence" value="ECO:0007669"/>
    <property type="project" value="UniProtKB-ARBA"/>
</dbReference>
<evidence type="ECO:0000313" key="4">
    <source>
        <dbReference type="Proteomes" id="UP000320593"/>
    </source>
</evidence>
<dbReference type="PANTHER" id="PTHR43081:SF20">
    <property type="entry name" value="TWO-COMPONENT RESPONSE REGULATOR"/>
    <property type="match status" value="1"/>
</dbReference>
<keyword evidence="1" id="KW-0472">Membrane</keyword>
<feature type="transmembrane region" description="Helical" evidence="1">
    <location>
        <begin position="288"/>
        <end position="307"/>
    </location>
</feature>
<dbReference type="OrthoDB" id="341967at2"/>
<comment type="caution">
    <text evidence="3">The sequence shown here is derived from an EMBL/GenBank/DDBJ whole genome shotgun (WGS) entry which is preliminary data.</text>
</comment>
<sequence length="651" mass="70449">MNRERKSVRPATSSSFKWGAGALAVFISVLIALPIAGRLDPVLGDLVVLNLMPKAYDAEDQIVVVTITEETLAKFPYRSPIDRGFLADLITVIDAAQPASIGLDILLDSTSEPEKDRRLFAALSGAQKRIVLASVSDDFLTEGQAEQLKLSLSFGRPGSVKLQRDDADGVLRHLPQLHDEGMLLLTEAMAGRRFSETPFASRILYQVSRDGTPVLFPKYPAHTVELLPQEWFRNKHVLIGTDLPGVDRHPTPLVSVGGTAAGSMAGIEVHAHLLGQLLSSRNLPVPTFTQAIGILMAAALAAAFGFLTVRQPSVFFSGLILAALLYLGLATALIAGELFMLPILSPIAAAGTSVLLLSLVHWRQERLERAFVLSAFEKYVSPEVVRRLASGEVELALGGQKRIVTYLFTDLAGFTSLSENLPPDQVADILNGYLDDVCDVVFRHGATLDKLIGDAVVCFFGAPEDDPKQASKAVALALELDATAQRYRQRLADQGIALGVTRIGIHLGEAVIGNFGGNRFFDYTGIGDTVNTAARLEGVNKYLGSRICVSETVVENCREQTAFAFRPLGALVLKGRQQGLACYEPMSANQAGQEWFGAYCAAYEAMRRKESNVQTLFERVLAKKGNDGPTNFHLARLNSGQTGEQVVFSDK</sequence>
<dbReference type="Proteomes" id="UP000320593">
    <property type="component" value="Unassembled WGS sequence"/>
</dbReference>
<dbReference type="InterPro" id="IPR007890">
    <property type="entry name" value="CHASE2"/>
</dbReference>
<dbReference type="EMBL" id="VLLF01000006">
    <property type="protein sequence ID" value="TWI86056.1"/>
    <property type="molecule type" value="Genomic_DNA"/>
</dbReference>
<gene>
    <name evidence="3" type="ORF">JM93_02763</name>
</gene>
<dbReference type="InterPro" id="IPR001054">
    <property type="entry name" value="A/G_cyclase"/>
</dbReference>
<feature type="transmembrane region" description="Helical" evidence="1">
    <location>
        <begin position="314"/>
        <end position="335"/>
    </location>
</feature>
<dbReference type="CDD" id="cd07302">
    <property type="entry name" value="CHD"/>
    <property type="match status" value="1"/>
</dbReference>
<accession>A0A562SZ56</accession>
<dbReference type="InterPro" id="IPR050697">
    <property type="entry name" value="Adenylyl/Guanylyl_Cyclase_3/4"/>
</dbReference>
<reference evidence="3 4" key="1">
    <citation type="submission" date="2019-07" db="EMBL/GenBank/DDBJ databases">
        <title>Genomic Encyclopedia of Archaeal and Bacterial Type Strains, Phase II (KMG-II): from individual species to whole genera.</title>
        <authorList>
            <person name="Goeker M."/>
        </authorList>
    </citation>
    <scope>NUCLEOTIDE SEQUENCE [LARGE SCALE GENOMIC DNA]</scope>
    <source>
        <strain evidence="3 4">ATCC BAA-252</strain>
    </source>
</reference>
<dbReference type="AlphaFoldDB" id="A0A562SZ56"/>
<feature type="transmembrane region" description="Helical" evidence="1">
    <location>
        <begin position="341"/>
        <end position="360"/>
    </location>
</feature>
<feature type="domain" description="Guanylate cyclase" evidence="2">
    <location>
        <begin position="405"/>
        <end position="537"/>
    </location>
</feature>